<dbReference type="GO" id="GO:0003824">
    <property type="term" value="F:catalytic activity"/>
    <property type="evidence" value="ECO:0007669"/>
    <property type="project" value="InterPro"/>
</dbReference>
<keyword evidence="1" id="KW-0732">Signal</keyword>
<reference evidence="3 4" key="1">
    <citation type="journal article" date="2024" name="BMC Genomics">
        <title>De novo assembly and annotation of Popillia japonica's genome with initial clues to its potential as an invasive pest.</title>
        <authorList>
            <person name="Cucini C."/>
            <person name="Boschi S."/>
            <person name="Funari R."/>
            <person name="Cardaioli E."/>
            <person name="Iannotti N."/>
            <person name="Marturano G."/>
            <person name="Paoli F."/>
            <person name="Bruttini M."/>
            <person name="Carapelli A."/>
            <person name="Frati F."/>
            <person name="Nardi F."/>
        </authorList>
    </citation>
    <scope>NUCLEOTIDE SEQUENCE [LARGE SCALE GENOMIC DNA]</scope>
    <source>
        <strain evidence="3">DMR45628</strain>
    </source>
</reference>
<dbReference type="EMBL" id="JASPKY010000462">
    <property type="protein sequence ID" value="KAK9696080.1"/>
    <property type="molecule type" value="Genomic_DNA"/>
</dbReference>
<comment type="caution">
    <text evidence="3">The sequence shown here is derived from an EMBL/GenBank/DDBJ whole genome shotgun (WGS) entry which is preliminary data.</text>
</comment>
<feature type="domain" description="Endonuclease/exonuclease/phosphatase" evidence="2">
    <location>
        <begin position="17"/>
        <end position="158"/>
    </location>
</feature>
<evidence type="ECO:0000259" key="2">
    <source>
        <dbReference type="Pfam" id="PF03372"/>
    </source>
</evidence>
<dbReference type="PANTHER" id="PTHR33776:SF3">
    <property type="entry name" value="PHD-TYPE DOMAIN-CONTAINING PROTEIN"/>
    <property type="match status" value="1"/>
</dbReference>
<feature type="signal peptide" evidence="1">
    <location>
        <begin position="1"/>
        <end position="20"/>
    </location>
</feature>
<evidence type="ECO:0000313" key="4">
    <source>
        <dbReference type="Proteomes" id="UP001458880"/>
    </source>
</evidence>
<evidence type="ECO:0000256" key="1">
    <source>
        <dbReference type="SAM" id="SignalP"/>
    </source>
</evidence>
<dbReference type="InterPro" id="IPR005135">
    <property type="entry name" value="Endo/exonuclease/phosphatase"/>
</dbReference>
<protein>
    <recommendedName>
        <fullName evidence="2">Endonuclease/exonuclease/phosphatase domain-containing protein</fullName>
    </recommendedName>
</protein>
<dbReference type="Gene3D" id="3.60.10.10">
    <property type="entry name" value="Endonuclease/exonuclease/phosphatase"/>
    <property type="match status" value="1"/>
</dbReference>
<feature type="chain" id="PRO_5043654333" description="Endonuclease/exonuclease/phosphatase domain-containing protein" evidence="1">
    <location>
        <begin position="21"/>
        <end position="285"/>
    </location>
</feature>
<dbReference type="AlphaFoldDB" id="A0AAW1IZW1"/>
<dbReference type="Proteomes" id="UP001458880">
    <property type="component" value="Unassembled WGS sequence"/>
</dbReference>
<proteinExistence type="predicted"/>
<evidence type="ECO:0000313" key="3">
    <source>
        <dbReference type="EMBL" id="KAK9696080.1"/>
    </source>
</evidence>
<dbReference type="PANTHER" id="PTHR33776">
    <property type="entry name" value="ENDO/EXONUCLEASE/PHOSPHATASE DOMAIN-CONTAINING PROTEIN"/>
    <property type="match status" value="1"/>
</dbReference>
<gene>
    <name evidence="3" type="ORF">QE152_g32127</name>
</gene>
<dbReference type="InterPro" id="IPR036691">
    <property type="entry name" value="Endo/exonu/phosph_ase_sf"/>
</dbReference>
<name>A0AAW1IZW1_POPJA</name>
<accession>A0AAW1IZW1</accession>
<sequence length="285" mass="32757">MSSLWVTVSIVALIHQNVQSLGNSVDRIEAMLMKNSDCYFLCITEHWKSVSQLQTLKIRNFKIAASYCRDERQHGGVAIYVREKIKCCVREKLCNLSIKGVFECAAVDCSINNRRVSVGTIYRPPDGGVSVFFDLLEQFLLGIYKEDTTIIIAGDFNINLLGDSANKVTLVCLMRSFGLSQNHVAQKIVFRLDVVDVTKSRRHFTEPKILDVVDVTKSRRHFTEPKIQEFLTGLSSDDWLEVYNTSSQDVNLQWNRFMAIFTCIFKPRCKFAMEPFYDHLDMHFQ</sequence>
<keyword evidence="4" id="KW-1185">Reference proteome</keyword>
<organism evidence="3 4">
    <name type="scientific">Popillia japonica</name>
    <name type="common">Japanese beetle</name>
    <dbReference type="NCBI Taxonomy" id="7064"/>
    <lineage>
        <taxon>Eukaryota</taxon>
        <taxon>Metazoa</taxon>
        <taxon>Ecdysozoa</taxon>
        <taxon>Arthropoda</taxon>
        <taxon>Hexapoda</taxon>
        <taxon>Insecta</taxon>
        <taxon>Pterygota</taxon>
        <taxon>Neoptera</taxon>
        <taxon>Endopterygota</taxon>
        <taxon>Coleoptera</taxon>
        <taxon>Polyphaga</taxon>
        <taxon>Scarabaeiformia</taxon>
        <taxon>Scarabaeidae</taxon>
        <taxon>Rutelinae</taxon>
        <taxon>Popillia</taxon>
    </lineage>
</organism>
<dbReference type="SUPFAM" id="SSF56219">
    <property type="entry name" value="DNase I-like"/>
    <property type="match status" value="1"/>
</dbReference>
<dbReference type="Pfam" id="PF03372">
    <property type="entry name" value="Exo_endo_phos"/>
    <property type="match status" value="1"/>
</dbReference>